<sequence length="39" mass="4835">MSHLMVFINFAIGFLFIYIFMCCYCENLRTYLEEILLRY</sequence>
<keyword evidence="1" id="KW-1133">Transmembrane helix</keyword>
<keyword evidence="1" id="KW-0472">Membrane</keyword>
<proteinExistence type="predicted"/>
<accession>A0A0A9GI45</accession>
<evidence type="ECO:0000256" key="1">
    <source>
        <dbReference type="SAM" id="Phobius"/>
    </source>
</evidence>
<evidence type="ECO:0000313" key="2">
    <source>
        <dbReference type="EMBL" id="JAE24800.1"/>
    </source>
</evidence>
<name>A0A0A9GI45_ARUDO</name>
<feature type="transmembrane region" description="Helical" evidence="1">
    <location>
        <begin position="6"/>
        <end position="25"/>
    </location>
</feature>
<organism evidence="2">
    <name type="scientific">Arundo donax</name>
    <name type="common">Giant reed</name>
    <name type="synonym">Donax arundinaceus</name>
    <dbReference type="NCBI Taxonomy" id="35708"/>
    <lineage>
        <taxon>Eukaryota</taxon>
        <taxon>Viridiplantae</taxon>
        <taxon>Streptophyta</taxon>
        <taxon>Embryophyta</taxon>
        <taxon>Tracheophyta</taxon>
        <taxon>Spermatophyta</taxon>
        <taxon>Magnoliopsida</taxon>
        <taxon>Liliopsida</taxon>
        <taxon>Poales</taxon>
        <taxon>Poaceae</taxon>
        <taxon>PACMAD clade</taxon>
        <taxon>Arundinoideae</taxon>
        <taxon>Arundineae</taxon>
        <taxon>Arundo</taxon>
    </lineage>
</organism>
<reference evidence="2" key="1">
    <citation type="submission" date="2014-09" db="EMBL/GenBank/DDBJ databases">
        <authorList>
            <person name="Magalhaes I.L.F."/>
            <person name="Oliveira U."/>
            <person name="Santos F.R."/>
            <person name="Vidigal T.H.D.A."/>
            <person name="Brescovit A.D."/>
            <person name="Santos A.J."/>
        </authorList>
    </citation>
    <scope>NUCLEOTIDE SEQUENCE</scope>
    <source>
        <tissue evidence="2">Shoot tissue taken approximately 20 cm above the soil surface</tissue>
    </source>
</reference>
<keyword evidence="1" id="KW-0812">Transmembrane</keyword>
<dbReference type="EMBL" id="GBRH01173096">
    <property type="protein sequence ID" value="JAE24800.1"/>
    <property type="molecule type" value="Transcribed_RNA"/>
</dbReference>
<reference evidence="2" key="2">
    <citation type="journal article" date="2015" name="Data Brief">
        <title>Shoot transcriptome of the giant reed, Arundo donax.</title>
        <authorList>
            <person name="Barrero R.A."/>
            <person name="Guerrero F.D."/>
            <person name="Moolhuijzen P."/>
            <person name="Goolsby J.A."/>
            <person name="Tidwell J."/>
            <person name="Bellgard S.E."/>
            <person name="Bellgard M.I."/>
        </authorList>
    </citation>
    <scope>NUCLEOTIDE SEQUENCE</scope>
    <source>
        <tissue evidence="2">Shoot tissue taken approximately 20 cm above the soil surface</tissue>
    </source>
</reference>
<dbReference type="AlphaFoldDB" id="A0A0A9GI45"/>
<protein>
    <submittedName>
        <fullName evidence="2">Uncharacterized protein</fullName>
    </submittedName>
</protein>